<dbReference type="SUPFAM" id="SSF50494">
    <property type="entry name" value="Trypsin-like serine proteases"/>
    <property type="match status" value="1"/>
</dbReference>
<reference evidence="1 2" key="1">
    <citation type="submission" date="2021-05" db="EMBL/GenBank/DDBJ databases">
        <authorList>
            <person name="Zahm M."/>
            <person name="Klopp C."/>
            <person name="Cabau C."/>
            <person name="Kuhl H."/>
            <person name="Suciu R."/>
            <person name="Ciorpac M."/>
            <person name="Holostenco D."/>
            <person name="Gessner J."/>
            <person name="Wuertz S."/>
            <person name="Hohne C."/>
            <person name="Stock M."/>
            <person name="Gislard M."/>
            <person name="Lluch J."/>
            <person name="Milhes M."/>
            <person name="Lampietro C."/>
            <person name="Lopez Roques C."/>
            <person name="Donnadieu C."/>
            <person name="Du K."/>
            <person name="Schartl M."/>
            <person name="Guiguen Y."/>
        </authorList>
    </citation>
    <scope>NUCLEOTIDE SEQUENCE [LARGE SCALE GENOMIC DNA]</scope>
    <source>
        <strain evidence="1">Hh-F2</strain>
        <tissue evidence="1">Blood</tissue>
    </source>
</reference>
<dbReference type="InterPro" id="IPR009003">
    <property type="entry name" value="Peptidase_S1_PA"/>
</dbReference>
<dbReference type="InterPro" id="IPR039245">
    <property type="entry name" value="TYSND1/DEG15"/>
</dbReference>
<dbReference type="EMBL" id="JAHFZB010000014">
    <property type="protein sequence ID" value="KAK6482064.1"/>
    <property type="molecule type" value="Genomic_DNA"/>
</dbReference>
<keyword evidence="2" id="KW-1185">Reference proteome</keyword>
<accession>A0ABR0ZB65</accession>
<name>A0ABR0ZB65_HUSHU</name>
<feature type="non-terminal residue" evidence="1">
    <location>
        <position position="1"/>
    </location>
</feature>
<evidence type="ECO:0000313" key="2">
    <source>
        <dbReference type="Proteomes" id="UP001369086"/>
    </source>
</evidence>
<gene>
    <name evidence="1" type="ORF">HHUSO_G16625</name>
</gene>
<dbReference type="PANTHER" id="PTHR21004">
    <property type="entry name" value="SERINE PROTEASE-RELATED"/>
    <property type="match status" value="1"/>
</dbReference>
<evidence type="ECO:0000313" key="1">
    <source>
        <dbReference type="EMBL" id="KAK6482064.1"/>
    </source>
</evidence>
<organism evidence="1 2">
    <name type="scientific">Huso huso</name>
    <name type="common">Beluga</name>
    <name type="synonym">Acipenser huso</name>
    <dbReference type="NCBI Taxonomy" id="61971"/>
    <lineage>
        <taxon>Eukaryota</taxon>
        <taxon>Metazoa</taxon>
        <taxon>Chordata</taxon>
        <taxon>Craniata</taxon>
        <taxon>Vertebrata</taxon>
        <taxon>Euteleostomi</taxon>
        <taxon>Actinopterygii</taxon>
        <taxon>Chondrostei</taxon>
        <taxon>Acipenseriformes</taxon>
        <taxon>Acipenseridae</taxon>
        <taxon>Huso</taxon>
    </lineage>
</organism>
<comment type="caution">
    <text evidence="1">The sequence shown here is derived from an EMBL/GenBank/DDBJ whole genome shotgun (WGS) entry which is preliminary data.</text>
</comment>
<protein>
    <submittedName>
        <fullName evidence="1">Peroxisomal leader peptide-processing protease-like</fullName>
    </submittedName>
</protein>
<sequence length="287" mass="32007">TPFLLNKDMDLSGCQFLLPENFSKQLQIEVQFSDAVAPQFVTTTRQKNHTVNQCSGKTYKKTRPQLNPLLQKAELLMLVPCLEFQETFQKMFNKSDKWQFYNEQDDCGSPFGFLCPDIFMNTLSKRIVSNLAGEGNAVILTDAHCLPGTEGSGVLINSRLMLMCRHVMNVSHFLSVVGEVIFSTNKYSACDIAVVQLQTDFPDNTVSELASSFSPGIVCSNTRDTAAGVTYPHLNFSISVTVLQPLLNKYALTEDGGVFEELDRASDVVRDLWRLQGHNCRAPCSKL</sequence>
<proteinExistence type="predicted"/>
<dbReference type="Proteomes" id="UP001369086">
    <property type="component" value="Unassembled WGS sequence"/>
</dbReference>
<dbReference type="PANTHER" id="PTHR21004:SF0">
    <property type="entry name" value="PEROXISOMAL LEADER PEPTIDE-PROCESSING PROTEASE"/>
    <property type="match status" value="1"/>
</dbReference>